<evidence type="ECO:0000313" key="1">
    <source>
        <dbReference type="EMBL" id="ALM13414.1"/>
    </source>
</evidence>
<accession>A0A0S1SSE0</accession>
<sequence>MHEALQNIFMPEEKTSSDVLEVTLHDGSAGAVLGAVRGQGYHPEEFTITPAPDGGRKVTLVLPPALLLARQPWFKKPEDVLHEGKGVDAVRDMEASARQHLRLLLNCHHDQAAFLKHIMTSLGGSMKVEKGGEVRLQLTAGLPAIGRILEFLHAMSGLGSRVRVHPVYESLASRPEVDDLAEGTDEHGPAQRIEEFVVRIVGDGRTGPQLDVVRQLEAEGKKVEMVQLSCHPHPPGSQSFEMIAVLRMRDASKLDALRAEIVSNTVGVYGAELITQDKSRQTVQVVTDGCGARDLANATGGALQAHFKRWGDSRLVVSGSLRSPSASRVVADIAGAHVPHSVAVPIALVPRPVKRLSTIEHGFGAFGGRSDAPEKKTKDHAEGMRRYLLELLPQI</sequence>
<accession>A0A0S1SVC9</accession>
<gene>
    <name evidence="1" type="ORF">PeribacterD1_0743</name>
</gene>
<organism evidence="1 2">
    <name type="scientific">Candidatus Peribacter riflensis</name>
    <dbReference type="NCBI Taxonomy" id="1735162"/>
    <lineage>
        <taxon>Bacteria</taxon>
        <taxon>Candidatus Peregrinibacteriota</taxon>
        <taxon>Candidatus Peribacteria</taxon>
        <taxon>Candidatus Peribacterales</taxon>
        <taxon>Candidatus Peribacteraceae</taxon>
        <taxon>Candidatus Peribacter</taxon>
    </lineage>
</organism>
<name>A0A0S1SSE0_9BACT</name>
<accession>A0A0S1SKM2</accession>
<reference evidence="2" key="1">
    <citation type="submission" date="2015-10" db="EMBL/GenBank/DDBJ databases">
        <title>Analysis of five complete genome sequences for members of the class Peribacteria in the recently recognized Peregrinibacteria bacterial phylum.</title>
        <authorList>
            <person name="Anantharaman K."/>
            <person name="Brown C.T."/>
            <person name="Burstein D."/>
            <person name="Castelle C.J."/>
            <person name="Probst A.J."/>
            <person name="Thomas B.C."/>
            <person name="Williams K.H."/>
            <person name="Banfield J.F."/>
        </authorList>
    </citation>
    <scope>NUCLEOTIDE SEQUENCE [LARGE SCALE GENOMIC DNA]</scope>
</reference>
<evidence type="ECO:0000313" key="2">
    <source>
        <dbReference type="Proteomes" id="UP000069135"/>
    </source>
</evidence>
<accession>A0A0S1SP95</accession>
<proteinExistence type="predicted"/>
<protein>
    <submittedName>
        <fullName evidence="1">Uncharacterized protein</fullName>
    </submittedName>
</protein>
<dbReference type="Proteomes" id="UP000069135">
    <property type="component" value="Chromosome"/>
</dbReference>
<dbReference type="EMBL" id="CP013065">
    <property type="protein sequence ID" value="ALM13414.1"/>
    <property type="molecule type" value="Genomic_DNA"/>
</dbReference>
<reference evidence="1 2" key="2">
    <citation type="journal article" date="2016" name="PeerJ">
        <title>Analysis of five complete genome sequences for members of the class Peribacteria in the recently recognized Peregrinibacteria bacterial phylum.</title>
        <authorList>
            <person name="Anantharaman K."/>
            <person name="Brown C.T."/>
            <person name="Burstein D."/>
            <person name="Castelle C.J."/>
            <person name="Probst A.J."/>
            <person name="Thomas B.C."/>
            <person name="Williams K.H."/>
            <person name="Banfield J.F."/>
        </authorList>
    </citation>
    <scope>NUCLEOTIDE SEQUENCE [LARGE SCALE GENOMIC DNA]</scope>
    <source>
        <strain evidence="1">RIFOXYD1_FULL_PER-ii_59_16</strain>
    </source>
</reference>
<dbReference type="AlphaFoldDB" id="A0A0S1SSE0"/>